<dbReference type="VEuPathDB" id="FungiDB:CAGL0B01903g"/>
<dbReference type="VEuPathDB" id="FungiDB:GW608_B01749"/>
<evidence type="ECO:0000313" key="8">
    <source>
        <dbReference type="Proteomes" id="UP000054886"/>
    </source>
</evidence>
<feature type="compositionally biased region" description="Acidic residues" evidence="6">
    <location>
        <begin position="172"/>
        <end position="181"/>
    </location>
</feature>
<evidence type="ECO:0000256" key="3">
    <source>
        <dbReference type="ARBA" id="ARBA00023242"/>
    </source>
</evidence>
<accession>A0A0W0ERK6</accession>
<dbReference type="Proteomes" id="UP000054886">
    <property type="component" value="Unassembled WGS sequence"/>
</dbReference>
<evidence type="ECO:0000256" key="5">
    <source>
        <dbReference type="ARBA" id="ARBA00042096"/>
    </source>
</evidence>
<dbReference type="GO" id="GO:0006272">
    <property type="term" value="P:leading strand elongation"/>
    <property type="evidence" value="ECO:0007669"/>
    <property type="project" value="EnsemblFungi"/>
</dbReference>
<comment type="caution">
    <text evidence="7">The sequence shown here is derived from an EMBL/GenBank/DDBJ whole genome shotgun (WGS) entry which is preliminary data.</text>
</comment>
<dbReference type="VEuPathDB" id="FungiDB:GWK60_B01749"/>
<dbReference type="GO" id="GO:0003697">
    <property type="term" value="F:single-stranded DNA binding"/>
    <property type="evidence" value="ECO:0007669"/>
    <property type="project" value="EnsemblFungi"/>
</dbReference>
<sequence>MPPKGWRKDAQGNYPTTSYMKEQENVTMQDLLFPRSVIMALAKEVPEMQQQQVQVQAAEKGEPVEKTPAKKLVVTKDASMALQHSATVFVNHLLMYARELAKEQDRRSCNVDDILNALEHMGHPGLKPLVANRLDDYQEALEWKKQLKAQLQILNGEAEEEPNELGTYDHDNETDDEEIRDEPEKKLKVEP</sequence>
<dbReference type="GO" id="GO:0031492">
    <property type="term" value="F:nucleosomal DNA binding"/>
    <property type="evidence" value="ECO:0007669"/>
    <property type="project" value="EnsemblFungi"/>
</dbReference>
<dbReference type="GO" id="GO:0031507">
    <property type="term" value="P:heterochromatin formation"/>
    <property type="evidence" value="ECO:0007669"/>
    <property type="project" value="TreeGrafter"/>
</dbReference>
<dbReference type="SUPFAM" id="SSF47113">
    <property type="entry name" value="Histone-fold"/>
    <property type="match status" value="1"/>
</dbReference>
<evidence type="ECO:0000256" key="1">
    <source>
        <dbReference type="ARBA" id="ARBA00004123"/>
    </source>
</evidence>
<dbReference type="PANTHER" id="PTHR46172">
    <property type="entry name" value="DNA POLYMERASE EPSILON SUBUNIT 3"/>
    <property type="match status" value="1"/>
</dbReference>
<dbReference type="InterPro" id="IPR009072">
    <property type="entry name" value="Histone-fold"/>
</dbReference>
<dbReference type="GO" id="GO:1903775">
    <property type="term" value="P:regulation of DNA double-strand break processing"/>
    <property type="evidence" value="ECO:0007669"/>
    <property type="project" value="EnsemblFungi"/>
</dbReference>
<dbReference type="SMR" id="A0A0W0ERK6"/>
<dbReference type="GO" id="GO:0008622">
    <property type="term" value="C:epsilon DNA polymerase complex"/>
    <property type="evidence" value="ECO:0007669"/>
    <property type="project" value="EnsemblFungi"/>
</dbReference>
<evidence type="ECO:0000256" key="6">
    <source>
        <dbReference type="SAM" id="MobiDB-lite"/>
    </source>
</evidence>
<reference evidence="7 8" key="1">
    <citation type="submission" date="2015-10" db="EMBL/GenBank/DDBJ databases">
        <title>Draft genomes sequences of Candida glabrata isolates 1A, 1B, 2A, 2B, 3A and 3B.</title>
        <authorList>
            <person name="Haavelsrud O.E."/>
            <person name="Gaustad P."/>
        </authorList>
    </citation>
    <scope>NUCLEOTIDE SEQUENCE [LARGE SCALE GENOMIC DNA]</scope>
    <source>
        <strain evidence="7">910700640</strain>
    </source>
</reference>
<evidence type="ECO:0000256" key="2">
    <source>
        <dbReference type="ARBA" id="ARBA00022705"/>
    </source>
</evidence>
<keyword evidence="2" id="KW-0235">DNA replication</keyword>
<protein>
    <recommendedName>
        <fullName evidence="4">DNA polymerase epsilon subunit D</fullName>
    </recommendedName>
    <alternativeName>
        <fullName evidence="5">DNA polymerase II subunit D</fullName>
    </alternativeName>
</protein>
<dbReference type="VEuPathDB" id="FungiDB:GVI51_B01793"/>
<evidence type="ECO:0000313" key="7">
    <source>
        <dbReference type="EMBL" id="KTB03889.1"/>
    </source>
</evidence>
<feature type="region of interest" description="Disordered" evidence="6">
    <location>
        <begin position="154"/>
        <end position="191"/>
    </location>
</feature>
<dbReference type="GO" id="GO:0008310">
    <property type="term" value="F:single-stranded DNA 3'-5' DNA exonuclease activity"/>
    <property type="evidence" value="ECO:0007669"/>
    <property type="project" value="EnsemblFungi"/>
</dbReference>
<dbReference type="GO" id="GO:0008623">
    <property type="term" value="C:CHRAC"/>
    <property type="evidence" value="ECO:0007669"/>
    <property type="project" value="EnsemblFungi"/>
</dbReference>
<dbReference type="GO" id="GO:0042276">
    <property type="term" value="P:error-prone translesion synthesis"/>
    <property type="evidence" value="ECO:0007669"/>
    <property type="project" value="EnsemblFungi"/>
</dbReference>
<dbReference type="CDD" id="cd22928">
    <property type="entry name" value="HFD_POLE3_DPB4"/>
    <property type="match status" value="1"/>
</dbReference>
<dbReference type="GO" id="GO:0046982">
    <property type="term" value="F:protein heterodimerization activity"/>
    <property type="evidence" value="ECO:0007669"/>
    <property type="project" value="InterPro"/>
</dbReference>
<dbReference type="InterPro" id="IPR051377">
    <property type="entry name" value="DNA_Pol-Epsilon_Subunit"/>
</dbReference>
<dbReference type="OrthoDB" id="1707486at2759"/>
<dbReference type="AlphaFoldDB" id="A0A0W0ERK6"/>
<gene>
    <name evidence="7" type="ORF">AO440_000244</name>
</gene>
<feature type="compositionally biased region" description="Basic and acidic residues" evidence="6">
    <location>
        <begin position="182"/>
        <end position="191"/>
    </location>
</feature>
<dbReference type="GO" id="GO:0043596">
    <property type="term" value="C:nuclear replication fork"/>
    <property type="evidence" value="ECO:0007669"/>
    <property type="project" value="EnsemblFungi"/>
</dbReference>
<dbReference type="GO" id="GO:0030337">
    <property type="term" value="F:DNA polymerase processivity factor activity"/>
    <property type="evidence" value="ECO:0007669"/>
    <property type="project" value="EnsemblFungi"/>
</dbReference>
<dbReference type="PANTHER" id="PTHR46172:SF1">
    <property type="entry name" value="DNA POLYMERASE EPSILON SUBUNIT 3"/>
    <property type="match status" value="1"/>
</dbReference>
<dbReference type="Gene3D" id="1.10.20.10">
    <property type="entry name" value="Histone, subunit A"/>
    <property type="match status" value="1"/>
</dbReference>
<dbReference type="PhylomeDB" id="A0A0W0ERK6"/>
<dbReference type="EMBL" id="LLZZ01000118">
    <property type="protein sequence ID" value="KTB03889.1"/>
    <property type="molecule type" value="Genomic_DNA"/>
</dbReference>
<proteinExistence type="predicted"/>
<comment type="subcellular location">
    <subcellularLocation>
        <location evidence="1">Nucleus</location>
    </subcellularLocation>
</comment>
<dbReference type="GO" id="GO:0003690">
    <property type="term" value="F:double-stranded DNA binding"/>
    <property type="evidence" value="ECO:0007669"/>
    <property type="project" value="EnsemblFungi"/>
</dbReference>
<dbReference type="OMA" id="ALDHIGH"/>
<evidence type="ECO:0000256" key="4">
    <source>
        <dbReference type="ARBA" id="ARBA00039775"/>
    </source>
</evidence>
<keyword evidence="3" id="KW-0539">Nucleus</keyword>
<name>A0A0W0ERK6_CANGB</name>
<organism evidence="7 8">
    <name type="scientific">Candida glabrata</name>
    <name type="common">Yeast</name>
    <name type="synonym">Torulopsis glabrata</name>
    <dbReference type="NCBI Taxonomy" id="5478"/>
    <lineage>
        <taxon>Eukaryota</taxon>
        <taxon>Fungi</taxon>
        <taxon>Dikarya</taxon>
        <taxon>Ascomycota</taxon>
        <taxon>Saccharomycotina</taxon>
        <taxon>Saccharomycetes</taxon>
        <taxon>Saccharomycetales</taxon>
        <taxon>Saccharomycetaceae</taxon>
        <taxon>Nakaseomyces</taxon>
    </lineage>
</organism>
<dbReference type="VEuPathDB" id="FungiDB:B1J91_B01903g"/>